<protein>
    <recommendedName>
        <fullName evidence="1">Phosphoesterase</fullName>
        <ecNumber evidence="1">3.1.4.-</ecNumber>
    </recommendedName>
</protein>
<dbReference type="PANTHER" id="PTHR11124">
    <property type="entry name" value="VACUOLAR SORTING PROTEIN VPS29"/>
    <property type="match status" value="1"/>
</dbReference>
<evidence type="ECO:0000313" key="4">
    <source>
        <dbReference type="Proteomes" id="UP000595001"/>
    </source>
</evidence>
<dbReference type="KEGG" id="hlt:I7X12_09805"/>
<dbReference type="AlphaFoldDB" id="A0A7U3WB77"/>
<dbReference type="InterPro" id="IPR041802">
    <property type="entry name" value="MPP_YfcE"/>
</dbReference>
<accession>A0A7U3WB77</accession>
<dbReference type="Proteomes" id="UP000595001">
    <property type="component" value="Chromosome"/>
</dbReference>
<dbReference type="GO" id="GO:0046872">
    <property type="term" value="F:metal ion binding"/>
    <property type="evidence" value="ECO:0007669"/>
    <property type="project" value="UniProtKB-KW"/>
</dbReference>
<dbReference type="RefSeq" id="WP_198063632.1">
    <property type="nucleotide sequence ID" value="NZ_CP065856.1"/>
</dbReference>
<dbReference type="Pfam" id="PF12850">
    <property type="entry name" value="Metallophos_2"/>
    <property type="match status" value="1"/>
</dbReference>
<evidence type="ECO:0000256" key="1">
    <source>
        <dbReference type="RuleBase" id="RU362039"/>
    </source>
</evidence>
<comment type="cofactor">
    <cofactor evidence="1">
        <name>a divalent metal cation</name>
        <dbReference type="ChEBI" id="CHEBI:60240"/>
    </cofactor>
</comment>
<feature type="domain" description="Calcineurin-like phosphoesterase" evidence="2">
    <location>
        <begin position="2"/>
        <end position="146"/>
    </location>
</feature>
<reference evidence="3 4" key="1">
    <citation type="submission" date="2020-12" db="EMBL/GenBank/DDBJ databases">
        <title>Halosimplex halophilum sp. nov. and Halosimplex salinum sp. nov., two new members of the genus Halosimplex.</title>
        <authorList>
            <person name="Cui H.L."/>
        </authorList>
    </citation>
    <scope>NUCLEOTIDE SEQUENCE [LARGE SCALE GENOMIC DNA]</scope>
    <source>
        <strain evidence="3 4">YGH94</strain>
    </source>
</reference>
<dbReference type="InterPro" id="IPR000979">
    <property type="entry name" value="Phosphodiesterase_MJ0936/Vps29"/>
</dbReference>
<dbReference type="SUPFAM" id="SSF56300">
    <property type="entry name" value="Metallo-dependent phosphatases"/>
    <property type="match status" value="1"/>
</dbReference>
<organism evidence="3 4">
    <name type="scientific">Halosimplex litoreum</name>
    <dbReference type="NCBI Taxonomy" id="1198301"/>
    <lineage>
        <taxon>Archaea</taxon>
        <taxon>Methanobacteriati</taxon>
        <taxon>Methanobacteriota</taxon>
        <taxon>Stenosarchaea group</taxon>
        <taxon>Halobacteria</taxon>
        <taxon>Halobacteriales</taxon>
        <taxon>Haloarculaceae</taxon>
        <taxon>Halosimplex</taxon>
    </lineage>
</organism>
<gene>
    <name evidence="3" type="ORF">I7X12_09805</name>
</gene>
<dbReference type="Gene3D" id="3.60.21.10">
    <property type="match status" value="1"/>
</dbReference>
<dbReference type="OrthoDB" id="19174at2157"/>
<comment type="similarity">
    <text evidence="1">Belongs to the metallophosphoesterase superfamily. YfcE family.</text>
</comment>
<dbReference type="EC" id="3.1.4.-" evidence="1"/>
<keyword evidence="1" id="KW-0479">Metal-binding</keyword>
<dbReference type="NCBIfam" id="TIGR00040">
    <property type="entry name" value="yfcE"/>
    <property type="match status" value="1"/>
</dbReference>
<sequence length="179" mass="19224">MITVVSDTHGTDGHRLEGRTLAAVREAELVVHAGDFTTEAVLDAFEAEAGAEHGGGEFVAVYGNNDDPGVRGRLTAERTVEYEGLRIVVVHGHEHDDTSLSLLGRQERADAVVVGHSHEPGRRRIGPVTVLNPGSHADPRWYRPGHVEVRPTGEGPTGRLVAPDGEVFDEFDLAATGRE</sequence>
<evidence type="ECO:0000313" key="3">
    <source>
        <dbReference type="EMBL" id="QPV64872.1"/>
    </source>
</evidence>
<dbReference type="GO" id="GO:0016787">
    <property type="term" value="F:hydrolase activity"/>
    <property type="evidence" value="ECO:0007669"/>
    <property type="project" value="UniProtKB-UniRule"/>
</dbReference>
<dbReference type="GeneID" id="60588788"/>
<dbReference type="InterPro" id="IPR024654">
    <property type="entry name" value="Calcineurin-like_PHP_lpxH"/>
</dbReference>
<keyword evidence="4" id="KW-1185">Reference proteome</keyword>
<name>A0A7U3WB77_9EURY</name>
<dbReference type="CDD" id="cd00841">
    <property type="entry name" value="MPP_YfcE"/>
    <property type="match status" value="1"/>
</dbReference>
<evidence type="ECO:0000259" key="2">
    <source>
        <dbReference type="Pfam" id="PF12850"/>
    </source>
</evidence>
<proteinExistence type="inferred from homology"/>
<dbReference type="InterPro" id="IPR029052">
    <property type="entry name" value="Metallo-depent_PP-like"/>
</dbReference>
<dbReference type="EMBL" id="CP065856">
    <property type="protein sequence ID" value="QPV64872.1"/>
    <property type="molecule type" value="Genomic_DNA"/>
</dbReference>